<protein>
    <submittedName>
        <fullName evidence="1">Uncharacterized protein</fullName>
    </submittedName>
</protein>
<gene>
    <name evidence="1" type="ORF">ILYODFUR_008746</name>
</gene>
<dbReference type="Proteomes" id="UP001482620">
    <property type="component" value="Unassembled WGS sequence"/>
</dbReference>
<keyword evidence="2" id="KW-1185">Reference proteome</keyword>
<dbReference type="EMBL" id="JAHRIQ010058523">
    <property type="protein sequence ID" value="MEQ2239839.1"/>
    <property type="molecule type" value="Genomic_DNA"/>
</dbReference>
<comment type="caution">
    <text evidence="1">The sequence shown here is derived from an EMBL/GenBank/DDBJ whole genome shotgun (WGS) entry which is preliminary data.</text>
</comment>
<organism evidence="1 2">
    <name type="scientific">Ilyodon furcidens</name>
    <name type="common">goldbreast splitfin</name>
    <dbReference type="NCBI Taxonomy" id="33524"/>
    <lineage>
        <taxon>Eukaryota</taxon>
        <taxon>Metazoa</taxon>
        <taxon>Chordata</taxon>
        <taxon>Craniata</taxon>
        <taxon>Vertebrata</taxon>
        <taxon>Euteleostomi</taxon>
        <taxon>Actinopterygii</taxon>
        <taxon>Neopterygii</taxon>
        <taxon>Teleostei</taxon>
        <taxon>Neoteleostei</taxon>
        <taxon>Acanthomorphata</taxon>
        <taxon>Ovalentaria</taxon>
        <taxon>Atherinomorphae</taxon>
        <taxon>Cyprinodontiformes</taxon>
        <taxon>Goodeidae</taxon>
        <taxon>Ilyodon</taxon>
    </lineage>
</organism>
<evidence type="ECO:0000313" key="1">
    <source>
        <dbReference type="EMBL" id="MEQ2239839.1"/>
    </source>
</evidence>
<evidence type="ECO:0000313" key="2">
    <source>
        <dbReference type="Proteomes" id="UP001482620"/>
    </source>
</evidence>
<sequence length="86" mass="9894">MVEEQIVHNQTSADNRKDNCCRNPTAQVGYRTLEKFIYISRRHKHPSGLSHEKNEIHQVSTLCCVFKKIKKDTVKIFSCLVFGSTA</sequence>
<name>A0ABV0U3S7_9TELE</name>
<proteinExistence type="predicted"/>
<accession>A0ABV0U3S7</accession>
<reference evidence="1 2" key="1">
    <citation type="submission" date="2021-06" db="EMBL/GenBank/DDBJ databases">
        <authorList>
            <person name="Palmer J.M."/>
        </authorList>
    </citation>
    <scope>NUCLEOTIDE SEQUENCE [LARGE SCALE GENOMIC DNA]</scope>
    <source>
        <strain evidence="2">if_2019</strain>
        <tissue evidence="1">Muscle</tissue>
    </source>
</reference>